<organism evidence="1 2">
    <name type="scientific">Pseudomonas fluorescens</name>
    <dbReference type="NCBI Taxonomy" id="294"/>
    <lineage>
        <taxon>Bacteria</taxon>
        <taxon>Pseudomonadati</taxon>
        <taxon>Pseudomonadota</taxon>
        <taxon>Gammaproteobacteria</taxon>
        <taxon>Pseudomonadales</taxon>
        <taxon>Pseudomonadaceae</taxon>
        <taxon>Pseudomonas</taxon>
    </lineage>
</organism>
<gene>
    <name evidence="1" type="ORF">NCTC10392_02509</name>
</gene>
<name>A0A379ICK8_PSEFL</name>
<evidence type="ECO:0000313" key="1">
    <source>
        <dbReference type="EMBL" id="SUD30587.1"/>
    </source>
</evidence>
<dbReference type="EMBL" id="UGUS01000002">
    <property type="protein sequence ID" value="SUD30587.1"/>
    <property type="molecule type" value="Genomic_DNA"/>
</dbReference>
<dbReference type="AlphaFoldDB" id="A0A379ICK8"/>
<dbReference type="OrthoDB" id="7021911at2"/>
<reference evidence="1 2" key="1">
    <citation type="submission" date="2018-06" db="EMBL/GenBank/DDBJ databases">
        <authorList>
            <consortium name="Pathogen Informatics"/>
            <person name="Doyle S."/>
        </authorList>
    </citation>
    <scope>NUCLEOTIDE SEQUENCE [LARGE SCALE GENOMIC DNA]</scope>
    <source>
        <strain evidence="1 2">NCTC10392</strain>
    </source>
</reference>
<accession>A0A379ICK8</accession>
<dbReference type="Proteomes" id="UP000255125">
    <property type="component" value="Unassembled WGS sequence"/>
</dbReference>
<sequence length="285" mass="32852">MNIGIMGTKTVIRTGSMMGKFIPFIYVFVEDELAKTIIGMVVRPDHGNGPKSAVKCIVSGAWMNQAACMYGFYTYGNELHDAYQFPFFSALAVNDGDVSQAELDKRLKAVIKGSLNNDQEAIRDKIRAHTTQFTLTYLHGPNGETIKGLPEYNHKHWFEEITEQMILDQHQDALARPDPLGHLRTQHEVNTLLEVIAYSRTLFNSNDVSIENHRIDYHAFYTLLKAFTPQRPDDVMNSIEYYVLRAIRRYNPARWDAYTAQVRERIMALAEENHERFLNSRFDLR</sequence>
<dbReference type="RefSeq" id="WP_144243143.1">
    <property type="nucleotide sequence ID" value="NZ_CP008896.1"/>
</dbReference>
<evidence type="ECO:0000313" key="2">
    <source>
        <dbReference type="Proteomes" id="UP000255125"/>
    </source>
</evidence>
<proteinExistence type="predicted"/>
<protein>
    <submittedName>
        <fullName evidence="1">Uncharacterized protein</fullName>
    </submittedName>
</protein>